<reference evidence="1" key="1">
    <citation type="submission" date="2016-10" db="EMBL/GenBank/DDBJ databases">
        <title>Sequence of Gallionella enrichment culture.</title>
        <authorList>
            <person name="Poehlein A."/>
            <person name="Muehling M."/>
            <person name="Daniel R."/>
        </authorList>
    </citation>
    <scope>NUCLEOTIDE SEQUENCE</scope>
</reference>
<sequence>MLDGVDVEPTAGGVRRGKMSAKWASPLGHVHNSYAGDLSFIFLLRIDRIRYPISLQASCTTILISTLISGL</sequence>
<accession>A0A1J5QCV4</accession>
<name>A0A1J5QCV4_9ZZZZ</name>
<gene>
    <name evidence="1" type="ORF">GALL_367880</name>
</gene>
<comment type="caution">
    <text evidence="1">The sequence shown here is derived from an EMBL/GenBank/DDBJ whole genome shotgun (WGS) entry which is preliminary data.</text>
</comment>
<dbReference type="EMBL" id="MLJW01000924">
    <property type="protein sequence ID" value="OIQ81433.1"/>
    <property type="molecule type" value="Genomic_DNA"/>
</dbReference>
<protein>
    <submittedName>
        <fullName evidence="1">Uncharacterized protein</fullName>
    </submittedName>
</protein>
<dbReference type="AlphaFoldDB" id="A0A1J5QCV4"/>
<evidence type="ECO:0000313" key="1">
    <source>
        <dbReference type="EMBL" id="OIQ81433.1"/>
    </source>
</evidence>
<proteinExistence type="predicted"/>
<organism evidence="1">
    <name type="scientific">mine drainage metagenome</name>
    <dbReference type="NCBI Taxonomy" id="410659"/>
    <lineage>
        <taxon>unclassified sequences</taxon>
        <taxon>metagenomes</taxon>
        <taxon>ecological metagenomes</taxon>
    </lineage>
</organism>